<gene>
    <name evidence="1" type="ORF">BAN_0900023</name>
</gene>
<accession>W5SPA9</accession>
<keyword evidence="1" id="KW-0614">Plasmid</keyword>
<name>W5SPA9_BORAN</name>
<sequence length="32" mass="3730">MIFSISMLILFNKISNMIFNPLSSLVMPFHNE</sequence>
<protein>
    <submittedName>
        <fullName evidence="1">Uncharacterized protein</fullName>
    </submittedName>
</protein>
<dbReference type="AlphaFoldDB" id="W5SPA9"/>
<proteinExistence type="predicted"/>
<organism evidence="1">
    <name type="scientific">Borrelia anserina BA2</name>
    <dbReference type="NCBI Taxonomy" id="1313293"/>
    <lineage>
        <taxon>Bacteria</taxon>
        <taxon>Pseudomonadati</taxon>
        <taxon>Spirochaetota</taxon>
        <taxon>Spirochaetia</taxon>
        <taxon>Spirochaetales</taxon>
        <taxon>Borreliaceae</taxon>
        <taxon>Borrelia</taxon>
    </lineage>
</organism>
<dbReference type="HOGENOM" id="CLU_3388328_0_0_12"/>
<reference evidence="1" key="1">
    <citation type="submission" date="2013-04" db="EMBL/GenBank/DDBJ databases">
        <title>Comparative Genomics of Relapsing Fever Spirochetes.</title>
        <authorList>
            <person name="Schwan T.G."/>
            <person name="Raffel S.J."/>
            <person name="Porcella S.F."/>
            <person name="Martens C.A."/>
            <person name="Bruno D.P."/>
            <person name="Rickefs S.M."/>
            <person name="Barbian K.B."/>
        </authorList>
    </citation>
    <scope>NUCLEOTIDE SEQUENCE</scope>
    <source>
        <strain evidence="1">BA2</strain>
        <plasmid evidence="1">unnamed</plasmid>
    </source>
</reference>
<evidence type="ECO:0000313" key="1">
    <source>
        <dbReference type="EMBL" id="AHH09009.1"/>
    </source>
</evidence>
<geneLocation type="plasmid" evidence="1">
    <name>unnamed</name>
</geneLocation>
<dbReference type="EMBL" id="CP005835">
    <property type="protein sequence ID" value="AHH09009.1"/>
    <property type="molecule type" value="Genomic_DNA"/>
</dbReference>